<dbReference type="PROSITE" id="PS51257">
    <property type="entry name" value="PROKAR_LIPOPROTEIN"/>
    <property type="match status" value="1"/>
</dbReference>
<dbReference type="PANTHER" id="PTHR21666:SF288">
    <property type="entry name" value="CELL DIVISION PROTEIN YTFB"/>
    <property type="match status" value="1"/>
</dbReference>
<dbReference type="Proteomes" id="UP000284892">
    <property type="component" value="Unassembled WGS sequence"/>
</dbReference>
<gene>
    <name evidence="10" type="ORF">BXY80_0660</name>
</gene>
<dbReference type="InterPro" id="IPR045834">
    <property type="entry name" value="Csd3_N2"/>
</dbReference>
<dbReference type="CDD" id="cd12797">
    <property type="entry name" value="M23_peptidase"/>
    <property type="match status" value="1"/>
</dbReference>
<comment type="caution">
    <text evidence="10">The sequence shown here is derived from an EMBL/GenBank/DDBJ whole genome shotgun (WGS) entry which is preliminary data.</text>
</comment>
<comment type="cofactor">
    <cofactor evidence="1">
        <name>Zn(2+)</name>
        <dbReference type="ChEBI" id="CHEBI:29105"/>
    </cofactor>
</comment>
<dbReference type="PANTHER" id="PTHR21666">
    <property type="entry name" value="PEPTIDASE-RELATED"/>
    <property type="match status" value="1"/>
</dbReference>
<evidence type="ECO:0000313" key="10">
    <source>
        <dbReference type="EMBL" id="RKE98570.1"/>
    </source>
</evidence>
<dbReference type="AlphaFoldDB" id="A0A420DWH3"/>
<dbReference type="GO" id="GO:0006508">
    <property type="term" value="P:proteolysis"/>
    <property type="evidence" value="ECO:0007669"/>
    <property type="project" value="UniProtKB-KW"/>
</dbReference>
<evidence type="ECO:0000313" key="11">
    <source>
        <dbReference type="Proteomes" id="UP000284892"/>
    </source>
</evidence>
<evidence type="ECO:0000256" key="6">
    <source>
        <dbReference type="ARBA" id="ARBA00022833"/>
    </source>
</evidence>
<evidence type="ECO:0000259" key="8">
    <source>
        <dbReference type="Pfam" id="PF01551"/>
    </source>
</evidence>
<evidence type="ECO:0000256" key="2">
    <source>
        <dbReference type="ARBA" id="ARBA00004196"/>
    </source>
</evidence>
<keyword evidence="3" id="KW-0645">Protease</keyword>
<evidence type="ECO:0000256" key="3">
    <source>
        <dbReference type="ARBA" id="ARBA00022670"/>
    </source>
</evidence>
<dbReference type="Pfam" id="PF01551">
    <property type="entry name" value="Peptidase_M23"/>
    <property type="match status" value="1"/>
</dbReference>
<evidence type="ECO:0000256" key="5">
    <source>
        <dbReference type="ARBA" id="ARBA00022801"/>
    </source>
</evidence>
<dbReference type="EMBL" id="RAQJ01000001">
    <property type="protein sequence ID" value="RKE98570.1"/>
    <property type="molecule type" value="Genomic_DNA"/>
</dbReference>
<keyword evidence="6" id="KW-0862">Zinc</keyword>
<reference evidence="10 11" key="1">
    <citation type="submission" date="2018-09" db="EMBL/GenBank/DDBJ databases">
        <title>Genomic Encyclopedia of Archaeal and Bacterial Type Strains, Phase II (KMG-II): from individual species to whole genera.</title>
        <authorList>
            <person name="Goeker M."/>
        </authorList>
    </citation>
    <scope>NUCLEOTIDE SEQUENCE [LARGE SCALE GENOMIC DNA]</scope>
    <source>
        <strain evidence="10 11">DSM 26283</strain>
    </source>
</reference>
<comment type="subcellular location">
    <subcellularLocation>
        <location evidence="2">Cell envelope</location>
    </subcellularLocation>
</comment>
<dbReference type="GO" id="GO:0004222">
    <property type="term" value="F:metalloendopeptidase activity"/>
    <property type="evidence" value="ECO:0007669"/>
    <property type="project" value="TreeGrafter"/>
</dbReference>
<keyword evidence="11" id="KW-1185">Reference proteome</keyword>
<dbReference type="Gene3D" id="3.10.450.350">
    <property type="match status" value="1"/>
</dbReference>
<dbReference type="SUPFAM" id="SSF51261">
    <property type="entry name" value="Duplicated hybrid motif"/>
    <property type="match status" value="1"/>
</dbReference>
<dbReference type="OrthoDB" id="9810477at2"/>
<evidence type="ECO:0000256" key="4">
    <source>
        <dbReference type="ARBA" id="ARBA00022723"/>
    </source>
</evidence>
<dbReference type="GO" id="GO:0030313">
    <property type="term" value="C:cell envelope"/>
    <property type="evidence" value="ECO:0007669"/>
    <property type="project" value="UniProtKB-SubCell"/>
</dbReference>
<dbReference type="InterPro" id="IPR050570">
    <property type="entry name" value="Cell_wall_metabolism_enzyme"/>
</dbReference>
<dbReference type="InterPro" id="IPR011055">
    <property type="entry name" value="Dup_hybrid_motif"/>
</dbReference>
<accession>A0A420DWH3</accession>
<evidence type="ECO:0000259" key="9">
    <source>
        <dbReference type="Pfam" id="PF19425"/>
    </source>
</evidence>
<dbReference type="GO" id="GO:0046872">
    <property type="term" value="F:metal ion binding"/>
    <property type="evidence" value="ECO:0007669"/>
    <property type="project" value="UniProtKB-KW"/>
</dbReference>
<organism evidence="10 11">
    <name type="scientific">Ichthyenterobacterium magnum</name>
    <dbReference type="NCBI Taxonomy" id="1230530"/>
    <lineage>
        <taxon>Bacteria</taxon>
        <taxon>Pseudomonadati</taxon>
        <taxon>Bacteroidota</taxon>
        <taxon>Flavobacteriia</taxon>
        <taxon>Flavobacteriales</taxon>
        <taxon>Flavobacteriaceae</taxon>
        <taxon>Ichthyenterobacterium</taxon>
    </lineage>
</organism>
<dbReference type="RefSeq" id="WP_120199775.1">
    <property type="nucleotide sequence ID" value="NZ_RAQJ01000001.1"/>
</dbReference>
<evidence type="ECO:0000256" key="1">
    <source>
        <dbReference type="ARBA" id="ARBA00001947"/>
    </source>
</evidence>
<keyword evidence="5 10" id="KW-0378">Hydrolase</keyword>
<protein>
    <submittedName>
        <fullName evidence="10">Murein DD-endopeptidase MepM/ murein hydrolase activator NlpD</fullName>
    </submittedName>
</protein>
<feature type="domain" description="M23ase beta-sheet core" evidence="8">
    <location>
        <begin position="281"/>
        <end position="375"/>
    </location>
</feature>
<keyword evidence="7" id="KW-0482">Metalloprotease</keyword>
<feature type="domain" description="Csd3-like second N-terminal" evidence="9">
    <location>
        <begin position="146"/>
        <end position="267"/>
    </location>
</feature>
<name>A0A420DWH3_9FLAO</name>
<dbReference type="Gene3D" id="2.70.70.10">
    <property type="entry name" value="Glucose Permease (Domain IIA)"/>
    <property type="match status" value="1"/>
</dbReference>
<sequence>MQSKRLLIALFICIGVFSCKENKTKPDVKSLQTFIKPEEVKEFGFNLKEYIVKRDTIKFGDSFGEILERNHIGYPQIFNIAEKAKDTFDIRNLRAGKPYTLLCAKDSLETPQAFIYQPRKEDYIVIKLSDSIHAYRGKKPITIVEKEASGIILNNLSETMEAQGLPYSLINDMSDIYAWTIDFFRLQKGDRFKIVYKQRFIEDTIYSGIESIDAAYFKHKDESFYAFNFKVDSLKNISDYFDENTKSLRRTFLKAPVQFSRISSRYNLNRRIKYYGYKLRPHKGTDFAAPIGTPILATANGTVTESRRRGGNGKYVKIKHNATYSTQYLHMKAQNVKKGEFVKQGDVIGWVGMTGNTGGPHVCYRFWKNGKQVDPFREKLPAAESIPDSLKASYSEFIKPLKSRLDNIQFSDNKIILPIEQDSISQIQ</sequence>
<proteinExistence type="predicted"/>
<keyword evidence="4" id="KW-0479">Metal-binding</keyword>
<dbReference type="Pfam" id="PF19425">
    <property type="entry name" value="Csd3_N2"/>
    <property type="match status" value="1"/>
</dbReference>
<evidence type="ECO:0000256" key="7">
    <source>
        <dbReference type="ARBA" id="ARBA00023049"/>
    </source>
</evidence>
<dbReference type="InterPro" id="IPR016047">
    <property type="entry name" value="M23ase_b-sheet_dom"/>
</dbReference>